<protein>
    <submittedName>
        <fullName evidence="4">Alpha/beta fold hydrolase</fullName>
    </submittedName>
</protein>
<organism evidence="4 5">
    <name type="scientific">Citricoccus muralis</name>
    <dbReference type="NCBI Taxonomy" id="169134"/>
    <lineage>
        <taxon>Bacteria</taxon>
        <taxon>Bacillati</taxon>
        <taxon>Actinomycetota</taxon>
        <taxon>Actinomycetes</taxon>
        <taxon>Micrococcales</taxon>
        <taxon>Micrococcaceae</taxon>
        <taxon>Citricoccus</taxon>
    </lineage>
</organism>
<evidence type="ECO:0000256" key="1">
    <source>
        <dbReference type="ARBA" id="ARBA00010088"/>
    </source>
</evidence>
<evidence type="ECO:0000313" key="4">
    <source>
        <dbReference type="EMBL" id="WFP15286.1"/>
    </source>
</evidence>
<dbReference type="InterPro" id="IPR002410">
    <property type="entry name" value="Peptidase_S33"/>
</dbReference>
<proteinExistence type="inferred from homology"/>
<evidence type="ECO:0000256" key="2">
    <source>
        <dbReference type="ARBA" id="ARBA00022801"/>
    </source>
</evidence>
<dbReference type="Pfam" id="PF00561">
    <property type="entry name" value="Abhydrolase_1"/>
    <property type="match status" value="1"/>
</dbReference>
<dbReference type="InterPro" id="IPR029058">
    <property type="entry name" value="AB_hydrolase_fold"/>
</dbReference>
<dbReference type="RefSeq" id="WP_278155881.1">
    <property type="nucleotide sequence ID" value="NZ_CP121252.1"/>
</dbReference>
<gene>
    <name evidence="4" type="ORF">P8192_07540</name>
</gene>
<evidence type="ECO:0000313" key="5">
    <source>
        <dbReference type="Proteomes" id="UP001219037"/>
    </source>
</evidence>
<sequence>MSTGSTSNVLISTLRSGTASRLFDGTVIRDHFLEVPLDYDQPQGRRITVFAREYTADGGGSRPWLLYLQGGPGGKGVRSGPLSGWMAEASSEFRILMLDQRGTGRSTPITRTSLPREGDGGQQADYLSHFRAPNIVRDAEQFRLALGSGPWTTLGQSYGGFCTLSYLSFHPEGLRASMITGGLSPITGPADRVYQATYRRMRARNREFFERYPEDWPFWERIVRLGRHSEQRFPDGSPVTVGRLQMLGMYLGGNTRIDQLHYLLQEAFVEGDDRLSDAFLEQAHGLIGHLSRPLYMVMHESIYAQPGAEPTDWAAHRVLADHPDFDPERSRTPLLTGEMVFPWYAELDPGLQPLADVAEHLAQRIGWEPLYDLDQLAVNTVPVAAAVYRDDVYVDAELSVETAARVAGLQVWQTAAHHHDGLAEDGAGIFRRLYDMVSSPSASSSEE</sequence>
<dbReference type="EMBL" id="CP121252">
    <property type="protein sequence ID" value="WFP15286.1"/>
    <property type="molecule type" value="Genomic_DNA"/>
</dbReference>
<accession>A0ABY8H2P3</accession>
<dbReference type="Proteomes" id="UP001219037">
    <property type="component" value="Chromosome"/>
</dbReference>
<dbReference type="GO" id="GO:0016787">
    <property type="term" value="F:hydrolase activity"/>
    <property type="evidence" value="ECO:0007669"/>
    <property type="project" value="UniProtKB-KW"/>
</dbReference>
<reference evidence="4 5" key="1">
    <citation type="submission" date="2023-04" db="EMBL/GenBank/DDBJ databases">
        <title>Funneling lignin-derived compounds into biodiesel using alkali-halophilic Citricoccus sp. P2.</title>
        <authorList>
            <person name="Luo C.-B."/>
        </authorList>
    </citation>
    <scope>NUCLEOTIDE SEQUENCE [LARGE SCALE GENOMIC DNA]</scope>
    <source>
        <strain evidence="4 5">P2</strain>
    </source>
</reference>
<feature type="domain" description="AB hydrolase-1" evidence="3">
    <location>
        <begin position="63"/>
        <end position="211"/>
    </location>
</feature>
<dbReference type="InterPro" id="IPR051601">
    <property type="entry name" value="Serine_prot/Carboxylest_S33"/>
</dbReference>
<dbReference type="PANTHER" id="PTHR43248">
    <property type="entry name" value="2-SUCCINYL-6-HYDROXY-2,4-CYCLOHEXADIENE-1-CARBOXYLATE SYNTHASE"/>
    <property type="match status" value="1"/>
</dbReference>
<dbReference type="Gene3D" id="3.40.50.1820">
    <property type="entry name" value="alpha/beta hydrolase"/>
    <property type="match status" value="1"/>
</dbReference>
<dbReference type="PANTHER" id="PTHR43248:SF2">
    <property type="entry name" value="PROLYL AMINOPEPTIDASE"/>
    <property type="match status" value="1"/>
</dbReference>
<comment type="similarity">
    <text evidence="1">Belongs to the peptidase S33 family.</text>
</comment>
<keyword evidence="5" id="KW-1185">Reference proteome</keyword>
<dbReference type="InterPro" id="IPR000073">
    <property type="entry name" value="AB_hydrolase_1"/>
</dbReference>
<name>A0ABY8H2P3_9MICC</name>
<evidence type="ECO:0000259" key="3">
    <source>
        <dbReference type="Pfam" id="PF00561"/>
    </source>
</evidence>
<keyword evidence="2 4" id="KW-0378">Hydrolase</keyword>
<dbReference type="SUPFAM" id="SSF53474">
    <property type="entry name" value="alpha/beta-Hydrolases"/>
    <property type="match status" value="1"/>
</dbReference>
<dbReference type="PRINTS" id="PR00793">
    <property type="entry name" value="PROAMNOPTASE"/>
</dbReference>